<dbReference type="PROSITE" id="PS00039">
    <property type="entry name" value="DEAD_ATP_HELICASE"/>
    <property type="match status" value="1"/>
</dbReference>
<evidence type="ECO:0000256" key="7">
    <source>
        <dbReference type="RuleBase" id="RU000492"/>
    </source>
</evidence>
<feature type="domain" description="Helicase C-terminal" evidence="10">
    <location>
        <begin position="233"/>
        <end position="378"/>
    </location>
</feature>
<dbReference type="SUPFAM" id="SSF52540">
    <property type="entry name" value="P-loop containing nucleoside triphosphate hydrolases"/>
    <property type="match status" value="1"/>
</dbReference>
<dbReference type="SMART" id="SM00490">
    <property type="entry name" value="HELICc"/>
    <property type="match status" value="1"/>
</dbReference>
<dbReference type="InterPro" id="IPR044742">
    <property type="entry name" value="DEAD/DEAH_RhlB"/>
</dbReference>
<dbReference type="InterPro" id="IPR000629">
    <property type="entry name" value="RNA-helicase_DEAD-box_CS"/>
</dbReference>
<dbReference type="SMART" id="SM00487">
    <property type="entry name" value="DEXDc"/>
    <property type="match status" value="1"/>
</dbReference>
<dbReference type="InterPro" id="IPR027417">
    <property type="entry name" value="P-loop_NTPase"/>
</dbReference>
<dbReference type="GO" id="GO:0005524">
    <property type="term" value="F:ATP binding"/>
    <property type="evidence" value="ECO:0007669"/>
    <property type="project" value="UniProtKB-KW"/>
</dbReference>
<sequence>MSSILDLQLHPRLQKAIDKLGFTEATEVQARAIPAAREGRDLMVSAKTGGGKTAAFLLPMLERFLAEDRPRSSTRGLILLPTRELALQTQQAFQDMAAFTHLKCGLIMGGEAYKYQVANIRKNPEVLIATPGRLVEHIEKGNVDFSDLEVLVLDEADRMLDMGFAEDMHTIATRCATNRQTLLFSATLKHLGINEISKQLKEPLRLEIDSLSHGHSNIVQERIFADDDKHKANIIGELIKEEEPKRVMIFCKTREQAERLSHVLNYKKFKSGYIHGELSQSLRKQILNQFKDDKLQVVVATDVAARGLDIKHVDLVINFTVAHSGDDHVHRIGRTGRSDANGKAITLVSAPDYNLMSSIERYLKIRLTPRKIKGLEGTYSGPKKVKASGKAASTKKRKPASKSNPSKKGSNKGGKAKAAPTRREAVSTSGDGSTPLRRKK</sequence>
<organism evidence="12 13">
    <name type="scientific">Marinagarivorans cellulosilyticus</name>
    <dbReference type="NCBI Taxonomy" id="2721545"/>
    <lineage>
        <taxon>Bacteria</taxon>
        <taxon>Pseudomonadati</taxon>
        <taxon>Pseudomonadota</taxon>
        <taxon>Gammaproteobacteria</taxon>
        <taxon>Cellvibrionales</taxon>
        <taxon>Cellvibrionaceae</taxon>
        <taxon>Marinagarivorans</taxon>
    </lineage>
</organism>
<evidence type="ECO:0000256" key="1">
    <source>
        <dbReference type="ARBA" id="ARBA00022741"/>
    </source>
</evidence>
<dbReference type="InterPro" id="IPR050079">
    <property type="entry name" value="DEAD_box_RNA_helicase"/>
</dbReference>
<protein>
    <recommendedName>
        <fullName evidence="14">RNA helicase</fullName>
    </recommendedName>
</protein>
<feature type="short sequence motif" description="Q motif" evidence="6">
    <location>
        <begin position="2"/>
        <end position="30"/>
    </location>
</feature>
<evidence type="ECO:0008006" key="14">
    <source>
        <dbReference type="Google" id="ProtNLM"/>
    </source>
</evidence>
<dbReference type="EMBL" id="AP023086">
    <property type="protein sequence ID" value="BCD98350.1"/>
    <property type="molecule type" value="Genomic_DNA"/>
</dbReference>
<evidence type="ECO:0000259" key="11">
    <source>
        <dbReference type="PROSITE" id="PS51195"/>
    </source>
</evidence>
<name>A0AAN1WIQ9_9GAMM</name>
<reference evidence="12 13" key="1">
    <citation type="journal article" date="2022" name="IScience">
        <title>An ultrasensitive nanofiber-based assay for enzymatic hydrolysis and deep-sea microbial degradation of cellulose.</title>
        <authorList>
            <person name="Tsudome M."/>
            <person name="Tachioka M."/>
            <person name="Miyazaki M."/>
            <person name="Uchimura K."/>
            <person name="Tsuda M."/>
            <person name="Takaki Y."/>
            <person name="Deguchi S."/>
        </authorList>
    </citation>
    <scope>NUCLEOTIDE SEQUENCE [LARGE SCALE GENOMIC DNA]</scope>
    <source>
        <strain evidence="12 13">GE09</strain>
    </source>
</reference>
<dbReference type="AlphaFoldDB" id="A0AAN1WIQ9"/>
<accession>A0AAN1WIQ9</accession>
<keyword evidence="13" id="KW-1185">Reference proteome</keyword>
<comment type="similarity">
    <text evidence="5 7">Belongs to the DEAD box helicase family.</text>
</comment>
<dbReference type="GO" id="GO:0003724">
    <property type="term" value="F:RNA helicase activity"/>
    <property type="evidence" value="ECO:0007669"/>
    <property type="project" value="InterPro"/>
</dbReference>
<dbReference type="PANTHER" id="PTHR47959">
    <property type="entry name" value="ATP-DEPENDENT RNA HELICASE RHLE-RELATED"/>
    <property type="match status" value="1"/>
</dbReference>
<dbReference type="Pfam" id="PF00271">
    <property type="entry name" value="Helicase_C"/>
    <property type="match status" value="1"/>
</dbReference>
<keyword evidence="4 7" id="KW-0067">ATP-binding</keyword>
<dbReference type="InterPro" id="IPR014001">
    <property type="entry name" value="Helicase_ATP-bd"/>
</dbReference>
<dbReference type="InterPro" id="IPR011545">
    <property type="entry name" value="DEAD/DEAH_box_helicase_dom"/>
</dbReference>
<dbReference type="CDD" id="cd00268">
    <property type="entry name" value="DEADc"/>
    <property type="match status" value="1"/>
</dbReference>
<dbReference type="InterPro" id="IPR014014">
    <property type="entry name" value="RNA_helicase_DEAD_Q_motif"/>
</dbReference>
<evidence type="ECO:0000256" key="4">
    <source>
        <dbReference type="ARBA" id="ARBA00022840"/>
    </source>
</evidence>
<dbReference type="GO" id="GO:0016787">
    <property type="term" value="F:hydrolase activity"/>
    <property type="evidence" value="ECO:0007669"/>
    <property type="project" value="UniProtKB-KW"/>
</dbReference>
<feature type="region of interest" description="Disordered" evidence="8">
    <location>
        <begin position="374"/>
        <end position="440"/>
    </location>
</feature>
<dbReference type="PROSITE" id="PS51194">
    <property type="entry name" value="HELICASE_CTER"/>
    <property type="match status" value="1"/>
</dbReference>
<feature type="domain" description="DEAD-box RNA helicase Q" evidence="11">
    <location>
        <begin position="2"/>
        <end position="30"/>
    </location>
</feature>
<dbReference type="InterPro" id="IPR001650">
    <property type="entry name" value="Helicase_C-like"/>
</dbReference>
<evidence type="ECO:0000256" key="2">
    <source>
        <dbReference type="ARBA" id="ARBA00022801"/>
    </source>
</evidence>
<dbReference type="Pfam" id="PF00270">
    <property type="entry name" value="DEAD"/>
    <property type="match status" value="1"/>
</dbReference>
<dbReference type="RefSeq" id="WP_236982625.1">
    <property type="nucleotide sequence ID" value="NZ_AP023086.1"/>
</dbReference>
<dbReference type="GO" id="GO:0005829">
    <property type="term" value="C:cytosol"/>
    <property type="evidence" value="ECO:0007669"/>
    <property type="project" value="TreeGrafter"/>
</dbReference>
<evidence type="ECO:0000259" key="10">
    <source>
        <dbReference type="PROSITE" id="PS51194"/>
    </source>
</evidence>
<dbReference type="PROSITE" id="PS51195">
    <property type="entry name" value="Q_MOTIF"/>
    <property type="match status" value="1"/>
</dbReference>
<keyword evidence="1 7" id="KW-0547">Nucleotide-binding</keyword>
<proteinExistence type="inferred from homology"/>
<gene>
    <name evidence="12" type="ORF">MARGE09_P2551</name>
</gene>
<dbReference type="CDD" id="cd18787">
    <property type="entry name" value="SF2_C_DEAD"/>
    <property type="match status" value="1"/>
</dbReference>
<feature type="domain" description="Helicase ATP-binding" evidence="9">
    <location>
        <begin position="33"/>
        <end position="206"/>
    </location>
</feature>
<evidence type="ECO:0000259" key="9">
    <source>
        <dbReference type="PROSITE" id="PS51192"/>
    </source>
</evidence>
<dbReference type="KEGG" id="marq:MARGE09_P2551"/>
<evidence type="ECO:0000313" key="12">
    <source>
        <dbReference type="EMBL" id="BCD98350.1"/>
    </source>
</evidence>
<dbReference type="PANTHER" id="PTHR47959:SF3">
    <property type="entry name" value="ATP-DEPENDENT RNA HELICASE SRMB"/>
    <property type="match status" value="1"/>
</dbReference>
<evidence type="ECO:0000256" key="6">
    <source>
        <dbReference type="PROSITE-ProRule" id="PRU00552"/>
    </source>
</evidence>
<dbReference type="PROSITE" id="PS51192">
    <property type="entry name" value="HELICASE_ATP_BIND_1"/>
    <property type="match status" value="1"/>
</dbReference>
<keyword evidence="2 7" id="KW-0378">Hydrolase</keyword>
<evidence type="ECO:0000256" key="8">
    <source>
        <dbReference type="SAM" id="MobiDB-lite"/>
    </source>
</evidence>
<feature type="compositionally biased region" description="Basic residues" evidence="8">
    <location>
        <begin position="383"/>
        <end position="400"/>
    </location>
</feature>
<evidence type="ECO:0000256" key="3">
    <source>
        <dbReference type="ARBA" id="ARBA00022806"/>
    </source>
</evidence>
<evidence type="ECO:0000313" key="13">
    <source>
        <dbReference type="Proteomes" id="UP001320119"/>
    </source>
</evidence>
<keyword evidence="3 7" id="KW-0347">Helicase</keyword>
<dbReference type="Gene3D" id="3.40.50.300">
    <property type="entry name" value="P-loop containing nucleotide triphosphate hydrolases"/>
    <property type="match status" value="2"/>
</dbReference>
<evidence type="ECO:0000256" key="5">
    <source>
        <dbReference type="ARBA" id="ARBA00038437"/>
    </source>
</evidence>
<dbReference type="Proteomes" id="UP001320119">
    <property type="component" value="Chromosome"/>
</dbReference>
<dbReference type="GO" id="GO:0003676">
    <property type="term" value="F:nucleic acid binding"/>
    <property type="evidence" value="ECO:0007669"/>
    <property type="project" value="InterPro"/>
</dbReference>